<evidence type="ECO:0000313" key="1">
    <source>
        <dbReference type="EMBL" id="KAF2175680.1"/>
    </source>
</evidence>
<dbReference type="AlphaFoldDB" id="A0A6A6DCJ6"/>
<protein>
    <recommendedName>
        <fullName evidence="3">Mitochondrial export protein Som1</fullName>
    </recommendedName>
</protein>
<organism evidence="1 2">
    <name type="scientific">Zopfia rhizophila CBS 207.26</name>
    <dbReference type="NCBI Taxonomy" id="1314779"/>
    <lineage>
        <taxon>Eukaryota</taxon>
        <taxon>Fungi</taxon>
        <taxon>Dikarya</taxon>
        <taxon>Ascomycota</taxon>
        <taxon>Pezizomycotina</taxon>
        <taxon>Dothideomycetes</taxon>
        <taxon>Dothideomycetes incertae sedis</taxon>
        <taxon>Zopfiaceae</taxon>
        <taxon>Zopfia</taxon>
    </lineage>
</organism>
<accession>A0A6A6DCJ6</accession>
<keyword evidence="2" id="KW-1185">Reference proteome</keyword>
<gene>
    <name evidence="1" type="ORF">K469DRAFT_609889</name>
</gene>
<name>A0A6A6DCJ6_9PEZI</name>
<dbReference type="OrthoDB" id="3983163at2759"/>
<dbReference type="EMBL" id="ML994727">
    <property type="protein sequence ID" value="KAF2175680.1"/>
    <property type="molecule type" value="Genomic_DNA"/>
</dbReference>
<dbReference type="Pfam" id="PF11093">
    <property type="entry name" value="Mitochondr_Som1"/>
    <property type="match status" value="1"/>
</dbReference>
<dbReference type="GO" id="GO:0042720">
    <property type="term" value="C:mitochondrial inner membrane peptidase complex"/>
    <property type="evidence" value="ECO:0007669"/>
    <property type="project" value="InterPro"/>
</dbReference>
<sequence length="90" mass="10238">MAPPLEQFHASQLPVRINTLLNGKPRRPPIKLEECPLMEMVQYKCNIKKSDLPERPVILCEPVVRLFRKCEGGPTVETTAWEGLREQGGK</sequence>
<dbReference type="Proteomes" id="UP000800200">
    <property type="component" value="Unassembled WGS sequence"/>
</dbReference>
<reference evidence="1" key="1">
    <citation type="journal article" date="2020" name="Stud. Mycol.">
        <title>101 Dothideomycetes genomes: a test case for predicting lifestyles and emergence of pathogens.</title>
        <authorList>
            <person name="Haridas S."/>
            <person name="Albert R."/>
            <person name="Binder M."/>
            <person name="Bloem J."/>
            <person name="Labutti K."/>
            <person name="Salamov A."/>
            <person name="Andreopoulos B."/>
            <person name="Baker S."/>
            <person name="Barry K."/>
            <person name="Bills G."/>
            <person name="Bluhm B."/>
            <person name="Cannon C."/>
            <person name="Castanera R."/>
            <person name="Culley D."/>
            <person name="Daum C."/>
            <person name="Ezra D."/>
            <person name="Gonzalez J."/>
            <person name="Henrissat B."/>
            <person name="Kuo A."/>
            <person name="Liang C."/>
            <person name="Lipzen A."/>
            <person name="Lutzoni F."/>
            <person name="Magnuson J."/>
            <person name="Mondo S."/>
            <person name="Nolan M."/>
            <person name="Ohm R."/>
            <person name="Pangilinan J."/>
            <person name="Park H.-J."/>
            <person name="Ramirez L."/>
            <person name="Alfaro M."/>
            <person name="Sun H."/>
            <person name="Tritt A."/>
            <person name="Yoshinaga Y."/>
            <person name="Zwiers L.-H."/>
            <person name="Turgeon B."/>
            <person name="Goodwin S."/>
            <person name="Spatafora J."/>
            <person name="Crous P."/>
            <person name="Grigoriev I."/>
        </authorList>
    </citation>
    <scope>NUCLEOTIDE SEQUENCE</scope>
    <source>
        <strain evidence="1">CBS 207.26</strain>
    </source>
</reference>
<dbReference type="InterPro" id="IPR024645">
    <property type="entry name" value="Mitochondr_Som1"/>
</dbReference>
<evidence type="ECO:0008006" key="3">
    <source>
        <dbReference type="Google" id="ProtNLM"/>
    </source>
</evidence>
<evidence type="ECO:0000313" key="2">
    <source>
        <dbReference type="Proteomes" id="UP000800200"/>
    </source>
</evidence>
<proteinExistence type="predicted"/>